<dbReference type="KEGG" id="mhib:MHIB_05210"/>
<proteinExistence type="predicted"/>
<organism evidence="1 2">
    <name type="scientific">Mycolicibacter hiberniae</name>
    <dbReference type="NCBI Taxonomy" id="29314"/>
    <lineage>
        <taxon>Bacteria</taxon>
        <taxon>Bacillati</taxon>
        <taxon>Actinomycetota</taxon>
        <taxon>Actinomycetes</taxon>
        <taxon>Mycobacteriales</taxon>
        <taxon>Mycobacteriaceae</taxon>
        <taxon>Mycolicibacter</taxon>
    </lineage>
</organism>
<dbReference type="Proteomes" id="UP000467260">
    <property type="component" value="Chromosome"/>
</dbReference>
<reference evidence="1 2" key="1">
    <citation type="journal article" date="2019" name="Emerg. Microbes Infect.">
        <title>Comprehensive subspecies identification of 175 nontuberculous mycobacteria species based on 7547 genomic profiles.</title>
        <authorList>
            <person name="Matsumoto Y."/>
            <person name="Kinjo T."/>
            <person name="Motooka D."/>
            <person name="Nabeya D."/>
            <person name="Jung N."/>
            <person name="Uechi K."/>
            <person name="Horii T."/>
            <person name="Iida T."/>
            <person name="Fujita J."/>
            <person name="Nakamura S."/>
        </authorList>
    </citation>
    <scope>NUCLEOTIDE SEQUENCE [LARGE SCALE GENOMIC DNA]</scope>
    <source>
        <strain evidence="1 2">JCM 13571</strain>
    </source>
</reference>
<keyword evidence="2" id="KW-1185">Reference proteome</keyword>
<gene>
    <name evidence="1" type="ORF">MHIB_05210</name>
</gene>
<evidence type="ECO:0000313" key="2">
    <source>
        <dbReference type="Proteomes" id="UP000467260"/>
    </source>
</evidence>
<name>A0A7I7WZX3_9MYCO</name>
<dbReference type="OrthoDB" id="3400507at2"/>
<sequence length="115" mass="12709">MTRSPGNRATTDAVVRWMDTGAGRTDPEPTALAPITPAKRRLHAAWRESAQSRIVDLDVEIDCLIEQLRSEMSAAQRRIDAGDHLVECRGRGQIRWGRKGVHLSEDPPVGSRSLA</sequence>
<dbReference type="RefSeq" id="WP_133054905.1">
    <property type="nucleotide sequence ID" value="NZ_AP022609.1"/>
</dbReference>
<dbReference type="EMBL" id="AP022609">
    <property type="protein sequence ID" value="BBZ22103.1"/>
    <property type="molecule type" value="Genomic_DNA"/>
</dbReference>
<accession>A0A7I7WZX3</accession>
<protein>
    <submittedName>
        <fullName evidence="1">Uncharacterized protein</fullName>
    </submittedName>
</protein>
<dbReference type="AlphaFoldDB" id="A0A7I7WZX3"/>
<evidence type="ECO:0000313" key="1">
    <source>
        <dbReference type="EMBL" id="BBZ22103.1"/>
    </source>
</evidence>